<dbReference type="GO" id="GO:0016491">
    <property type="term" value="F:oxidoreductase activity"/>
    <property type="evidence" value="ECO:0007669"/>
    <property type="project" value="UniProtKB-KW"/>
</dbReference>
<keyword evidence="8" id="KW-1133">Transmembrane helix</keyword>
<dbReference type="KEGG" id="sphk:SKP52_23605"/>
<dbReference type="InterPro" id="IPR013766">
    <property type="entry name" value="Thioredoxin_domain"/>
</dbReference>
<keyword evidence="6" id="KW-0676">Redox-active center</keyword>
<keyword evidence="5" id="KW-1015">Disulfide bond</keyword>
<gene>
    <name evidence="10" type="ORF">SKP52_23605</name>
</gene>
<keyword evidence="4" id="KW-0560">Oxidoreductase</keyword>
<keyword evidence="8" id="KW-0812">Transmembrane</keyword>
<dbReference type="OrthoDB" id="9780147at2"/>
<reference evidence="10 11" key="1">
    <citation type="journal article" date="2015" name="Int. J. Syst. Evol. Microbiol.">
        <title>Description of Sphingopyxis fribergensis sp. nov. - a soil bacterium with the ability to degrade styrene and phenylacetic acid.</title>
        <authorList>
            <person name="Oelschlagel M."/>
            <person name="Ruckert C."/>
            <person name="Kalinowski J."/>
            <person name="Schmidt G."/>
            <person name="Schlomann M."/>
            <person name="Tischler D."/>
        </authorList>
    </citation>
    <scope>NUCLEOTIDE SEQUENCE [LARGE SCALE GENOMIC DNA]</scope>
    <source>
        <strain evidence="10 11">Kp5.2</strain>
    </source>
</reference>
<dbReference type="Pfam" id="PF18312">
    <property type="entry name" value="ScsC_N"/>
    <property type="match status" value="1"/>
</dbReference>
<dbReference type="STRING" id="1515612.SKP52_23605"/>
<dbReference type="EMBL" id="CP009122">
    <property type="protein sequence ID" value="AJA11563.1"/>
    <property type="molecule type" value="Genomic_DNA"/>
</dbReference>
<proteinExistence type="inferred from homology"/>
<feature type="compositionally biased region" description="Low complexity" evidence="7">
    <location>
        <begin position="267"/>
        <end position="280"/>
    </location>
</feature>
<evidence type="ECO:0000256" key="3">
    <source>
        <dbReference type="ARBA" id="ARBA00022729"/>
    </source>
</evidence>
<dbReference type="InterPro" id="IPR012336">
    <property type="entry name" value="Thioredoxin-like_fold"/>
</dbReference>
<name>A0A0A7PQI9_9SPHN</name>
<feature type="domain" description="Thioredoxin" evidence="9">
    <location>
        <begin position="337"/>
        <end position="532"/>
    </location>
</feature>
<dbReference type="InterPro" id="IPR041205">
    <property type="entry name" value="ScsC_N"/>
</dbReference>
<dbReference type="Proteomes" id="UP000030907">
    <property type="component" value="Chromosome"/>
</dbReference>
<evidence type="ECO:0000256" key="8">
    <source>
        <dbReference type="SAM" id="Phobius"/>
    </source>
</evidence>
<evidence type="ECO:0000256" key="4">
    <source>
        <dbReference type="ARBA" id="ARBA00023002"/>
    </source>
</evidence>
<feature type="region of interest" description="Disordered" evidence="7">
    <location>
        <begin position="249"/>
        <end position="280"/>
    </location>
</feature>
<feature type="transmembrane region" description="Helical" evidence="8">
    <location>
        <begin position="300"/>
        <end position="317"/>
    </location>
</feature>
<evidence type="ECO:0000256" key="1">
    <source>
        <dbReference type="ARBA" id="ARBA00003565"/>
    </source>
</evidence>
<evidence type="ECO:0000256" key="2">
    <source>
        <dbReference type="ARBA" id="ARBA00005791"/>
    </source>
</evidence>
<dbReference type="PANTHER" id="PTHR13887">
    <property type="entry name" value="GLUTATHIONE S-TRANSFERASE KAPPA"/>
    <property type="match status" value="1"/>
</dbReference>
<feature type="region of interest" description="Disordered" evidence="7">
    <location>
        <begin position="187"/>
        <end position="211"/>
    </location>
</feature>
<protein>
    <submittedName>
        <fullName evidence="10">DSBA oxidoreductase</fullName>
    </submittedName>
</protein>
<keyword evidence="11" id="KW-1185">Reference proteome</keyword>
<comment type="similarity">
    <text evidence="2">Belongs to the thioredoxin family. DsbA subfamily.</text>
</comment>
<sequence>MTDKKDDYYQPWLRDPAPTPTGGAPAHDEGLAKPKDEPPVGIDLARYSALEKPRDPLVKPEAIKAGAANLWDRIRDGAEAFADWTIRVGERADIPARVEAMEIPRRSRELAAKTGAVTARAARAAGRGSAQAGRAAAKASGEAWEKMALGDKVARLSSEAGRGLGEVAGKTKAGVVDIAKASGESLRDGIGDAASKLRPAPREEPAPPPSGLEQLLAREEAAAALASAPAAPDLPLFAGDSAIPAVAKPTPTGAASAMEGDDRSPVSPTAKKATSAKAMPAQRLPHMRGTEMDGVLRRPWALAAGGILLLAVAFWLGGRFGGGMSKSEVETIVADYIKANPQIIPEALEAQRNGEIAKAIDAIRPALEKPYAGAWAGNADGDVTLVVFTDYACGFCRASVPDVDRLIREDKRLKVVFRELPIIAPQSRDAAIMALAAARQGKYDAFHHAMFASGSLDKAAIAAAAAKVGVVTDGTADATANEALFQRELDSNLAIATQLQLNATPTWIVGDQLFQGQIGYDGLKQAVAKARAAKS</sequence>
<evidence type="ECO:0000313" key="11">
    <source>
        <dbReference type="Proteomes" id="UP000030907"/>
    </source>
</evidence>
<feature type="region of interest" description="Disordered" evidence="7">
    <location>
        <begin position="1"/>
        <end position="42"/>
    </location>
</feature>
<dbReference type="HOGENOM" id="CLU_508891_0_0_5"/>
<dbReference type="Pfam" id="PF13462">
    <property type="entry name" value="Thioredoxin_4"/>
    <property type="match status" value="1"/>
</dbReference>
<accession>A0A0A7PQI9</accession>
<organism evidence="10 11">
    <name type="scientific">Sphingopyxis fribergensis</name>
    <dbReference type="NCBI Taxonomy" id="1515612"/>
    <lineage>
        <taxon>Bacteria</taxon>
        <taxon>Pseudomonadati</taxon>
        <taxon>Pseudomonadota</taxon>
        <taxon>Alphaproteobacteria</taxon>
        <taxon>Sphingomonadales</taxon>
        <taxon>Sphingomonadaceae</taxon>
        <taxon>Sphingopyxis</taxon>
    </lineage>
</organism>
<feature type="compositionally biased region" description="Basic and acidic residues" evidence="7">
    <location>
        <begin position="26"/>
        <end position="38"/>
    </location>
</feature>
<comment type="function">
    <text evidence="1">May be required for disulfide bond formation in some proteins.</text>
</comment>
<dbReference type="InterPro" id="IPR036249">
    <property type="entry name" value="Thioredoxin-like_sf"/>
</dbReference>
<dbReference type="PANTHER" id="PTHR13887:SF14">
    <property type="entry name" value="DISULFIDE BOND FORMATION PROTEIN D"/>
    <property type="match status" value="1"/>
</dbReference>
<dbReference type="AlphaFoldDB" id="A0A0A7PQI9"/>
<dbReference type="PROSITE" id="PS51352">
    <property type="entry name" value="THIOREDOXIN_2"/>
    <property type="match status" value="1"/>
</dbReference>
<evidence type="ECO:0000256" key="6">
    <source>
        <dbReference type="ARBA" id="ARBA00023284"/>
    </source>
</evidence>
<dbReference type="SUPFAM" id="SSF52833">
    <property type="entry name" value="Thioredoxin-like"/>
    <property type="match status" value="1"/>
</dbReference>
<evidence type="ECO:0000313" key="10">
    <source>
        <dbReference type="EMBL" id="AJA11563.1"/>
    </source>
</evidence>
<evidence type="ECO:0000256" key="5">
    <source>
        <dbReference type="ARBA" id="ARBA00023157"/>
    </source>
</evidence>
<evidence type="ECO:0000256" key="7">
    <source>
        <dbReference type="SAM" id="MobiDB-lite"/>
    </source>
</evidence>
<evidence type="ECO:0000259" key="9">
    <source>
        <dbReference type="PROSITE" id="PS51352"/>
    </source>
</evidence>
<keyword evidence="3" id="KW-0732">Signal</keyword>
<dbReference type="Gene3D" id="3.40.30.10">
    <property type="entry name" value="Glutaredoxin"/>
    <property type="match status" value="1"/>
</dbReference>
<dbReference type="RefSeq" id="WP_039579109.1">
    <property type="nucleotide sequence ID" value="NZ_CP009122.1"/>
</dbReference>
<keyword evidence="8" id="KW-0472">Membrane</keyword>